<feature type="transmembrane region" description="Helical" evidence="8">
    <location>
        <begin position="549"/>
        <end position="567"/>
    </location>
</feature>
<dbReference type="PANTHER" id="PTHR43357">
    <property type="entry name" value="INNER MEMBRANE ABC TRANSPORTER PERMEASE PROTEIN YDCV"/>
    <property type="match status" value="1"/>
</dbReference>
<feature type="transmembrane region" description="Helical" evidence="8">
    <location>
        <begin position="320"/>
        <end position="344"/>
    </location>
</feature>
<dbReference type="GO" id="GO:0055085">
    <property type="term" value="P:transmembrane transport"/>
    <property type="evidence" value="ECO:0007669"/>
    <property type="project" value="InterPro"/>
</dbReference>
<evidence type="ECO:0000256" key="3">
    <source>
        <dbReference type="ARBA" id="ARBA00022475"/>
    </source>
</evidence>
<comment type="subcellular location">
    <subcellularLocation>
        <location evidence="1">Cell inner membrane</location>
        <topology evidence="1">Multi-pass membrane protein</topology>
    </subcellularLocation>
    <subcellularLocation>
        <location evidence="8">Cell membrane</location>
        <topology evidence="8">Multi-pass membrane protein</topology>
    </subcellularLocation>
</comment>
<dbReference type="SUPFAM" id="SSF161098">
    <property type="entry name" value="MetI-like"/>
    <property type="match status" value="2"/>
</dbReference>
<dbReference type="Pfam" id="PF00528">
    <property type="entry name" value="BPD_transp_1"/>
    <property type="match status" value="2"/>
</dbReference>
<evidence type="ECO:0000256" key="5">
    <source>
        <dbReference type="ARBA" id="ARBA00022692"/>
    </source>
</evidence>
<reference evidence="10 11" key="1">
    <citation type="submission" date="2020-10" db="EMBL/GenBank/DDBJ databases">
        <title>Degradation of 1,4-Dioxane by Xanthobacter sp. YN2, via a Novel Group-2 Soluble Di-Iron Monooxygenase.</title>
        <authorList>
            <person name="Ma F."/>
            <person name="Wang Y."/>
            <person name="Yang J."/>
            <person name="Guo H."/>
            <person name="Su D."/>
            <person name="Yu L."/>
        </authorList>
    </citation>
    <scope>NUCLEOTIDE SEQUENCE [LARGE SCALE GENOMIC DNA]</scope>
    <source>
        <strain evidence="10 11">YN2</strain>
    </source>
</reference>
<dbReference type="Proteomes" id="UP000596427">
    <property type="component" value="Chromosome"/>
</dbReference>
<evidence type="ECO:0000256" key="8">
    <source>
        <dbReference type="RuleBase" id="RU363032"/>
    </source>
</evidence>
<feature type="transmembrane region" description="Helical" evidence="8">
    <location>
        <begin position="269"/>
        <end position="289"/>
    </location>
</feature>
<feature type="domain" description="ABC transmembrane type-1" evidence="9">
    <location>
        <begin position="377"/>
        <end position="565"/>
    </location>
</feature>
<feature type="domain" description="ABC transmembrane type-1" evidence="9">
    <location>
        <begin position="81"/>
        <end position="290"/>
    </location>
</feature>
<feature type="transmembrane region" description="Helical" evidence="8">
    <location>
        <begin position="119"/>
        <end position="136"/>
    </location>
</feature>
<dbReference type="Gene3D" id="1.10.3720.10">
    <property type="entry name" value="MetI-like"/>
    <property type="match status" value="2"/>
</dbReference>
<evidence type="ECO:0000259" key="9">
    <source>
        <dbReference type="PROSITE" id="PS50928"/>
    </source>
</evidence>
<evidence type="ECO:0000256" key="4">
    <source>
        <dbReference type="ARBA" id="ARBA00022519"/>
    </source>
</evidence>
<evidence type="ECO:0000256" key="6">
    <source>
        <dbReference type="ARBA" id="ARBA00022989"/>
    </source>
</evidence>
<proteinExistence type="inferred from homology"/>
<dbReference type="PANTHER" id="PTHR43357:SF4">
    <property type="entry name" value="INNER MEMBRANE ABC TRANSPORTER PERMEASE PROTEIN YDCV"/>
    <property type="match status" value="1"/>
</dbReference>
<keyword evidence="5 8" id="KW-0812">Transmembrane</keyword>
<dbReference type="RefSeq" id="WP_203196046.1">
    <property type="nucleotide sequence ID" value="NZ_CP063362.1"/>
</dbReference>
<name>A0A974SLB3_9HYPH</name>
<evidence type="ECO:0000256" key="1">
    <source>
        <dbReference type="ARBA" id="ARBA00004429"/>
    </source>
</evidence>
<feature type="transmembrane region" description="Helical" evidence="8">
    <location>
        <begin position="380"/>
        <end position="402"/>
    </location>
</feature>
<feature type="transmembrane region" description="Helical" evidence="8">
    <location>
        <begin position="447"/>
        <end position="471"/>
    </location>
</feature>
<dbReference type="InterPro" id="IPR035906">
    <property type="entry name" value="MetI-like_sf"/>
</dbReference>
<organism evidence="10 11">
    <name type="scientific">Xanthobacter dioxanivorans</name>
    <dbReference type="NCBI Taxonomy" id="2528964"/>
    <lineage>
        <taxon>Bacteria</taxon>
        <taxon>Pseudomonadati</taxon>
        <taxon>Pseudomonadota</taxon>
        <taxon>Alphaproteobacteria</taxon>
        <taxon>Hyphomicrobiales</taxon>
        <taxon>Xanthobacteraceae</taxon>
        <taxon>Xanthobacter</taxon>
    </lineage>
</organism>
<gene>
    <name evidence="10" type="ORF">EZH22_13155</name>
</gene>
<dbReference type="PROSITE" id="PS50928">
    <property type="entry name" value="ABC_TM1"/>
    <property type="match status" value="2"/>
</dbReference>
<evidence type="ECO:0000313" key="11">
    <source>
        <dbReference type="Proteomes" id="UP000596427"/>
    </source>
</evidence>
<keyword evidence="7 8" id="KW-0472">Membrane</keyword>
<dbReference type="AlphaFoldDB" id="A0A974SLB3"/>
<dbReference type="CDD" id="cd06261">
    <property type="entry name" value="TM_PBP2"/>
    <property type="match status" value="2"/>
</dbReference>
<keyword evidence="6 8" id="KW-1133">Transmembrane helix</keyword>
<keyword evidence="2 8" id="KW-0813">Transport</keyword>
<dbReference type="InterPro" id="IPR000515">
    <property type="entry name" value="MetI-like"/>
</dbReference>
<keyword evidence="11" id="KW-1185">Reference proteome</keyword>
<evidence type="ECO:0000313" key="10">
    <source>
        <dbReference type="EMBL" id="QRG09129.1"/>
    </source>
</evidence>
<keyword evidence="4" id="KW-0997">Cell inner membrane</keyword>
<feature type="transmembrane region" description="Helical" evidence="8">
    <location>
        <begin position="170"/>
        <end position="190"/>
    </location>
</feature>
<dbReference type="EMBL" id="CP063362">
    <property type="protein sequence ID" value="QRG09129.1"/>
    <property type="molecule type" value="Genomic_DNA"/>
</dbReference>
<protein>
    <submittedName>
        <fullName evidence="10">Iron ABC transporter permease</fullName>
    </submittedName>
</protein>
<comment type="similarity">
    <text evidence="8">Belongs to the binding-protein-dependent transport system permease family.</text>
</comment>
<accession>A0A974SLB3</accession>
<dbReference type="KEGG" id="xdi:EZH22_13155"/>
<evidence type="ECO:0000256" key="7">
    <source>
        <dbReference type="ARBA" id="ARBA00023136"/>
    </source>
</evidence>
<feature type="transmembrane region" description="Helical" evidence="8">
    <location>
        <begin position="30"/>
        <end position="53"/>
    </location>
</feature>
<sequence>MEQDHGLLTLGGAGRTHRAASLRPPMGAEIVILLGALSPILGFPIFLIVATAFNVGDPQALPATDYGIGNLIALADHLDWIANTLLLAVGGTAIAIAIAIAASWILYRTTMPGRRVFEMLIALPYPLGPLLGALAWSELASPRSGLINQAYWSLVGAGAPLVDASSLGGIMFVMAIFEAPVAVFIIGAAMQRMDPSLEECSSTLGASSLGTALRVTLPLMLPAILSAALFLLTSMMGAFAIPAILGAESRLYVVTTAIYILFQGFPPNYPLASALGLVLIVATASAVWLHGRLLRNRSFVVVSGKSYRPRLINMRGWTPVLFAFLVLYVAVALVLPLCVLLFAALQRSNDFSLAADAFTLANFRYVLWDYPTARLAIGNSLLLGLGTGLIGTLLTALLAWVIHRSRGRGRMLLEQVIMLPQSVPHLIFAFGFMWAVLVLPFKIYGTLWAVLLAYVVIFLPLGYRSMSGVVVQIDKALEEAGRVFGAGRLRILAGVTLPLLSTGLTATFALLFMVSVREVSASIFLSSAANPVLGPAILSFWDSGGLPQVSALVIVQTVILLTTLLVVRKATGGGVGV</sequence>
<feature type="transmembrane region" description="Helical" evidence="8">
    <location>
        <begin position="80"/>
        <end position="107"/>
    </location>
</feature>
<keyword evidence="3" id="KW-1003">Cell membrane</keyword>
<feature type="transmembrane region" description="Helical" evidence="8">
    <location>
        <begin position="423"/>
        <end position="441"/>
    </location>
</feature>
<dbReference type="GO" id="GO:0005886">
    <property type="term" value="C:plasma membrane"/>
    <property type="evidence" value="ECO:0007669"/>
    <property type="project" value="UniProtKB-SubCell"/>
</dbReference>
<evidence type="ECO:0000256" key="2">
    <source>
        <dbReference type="ARBA" id="ARBA00022448"/>
    </source>
</evidence>
<feature type="transmembrane region" description="Helical" evidence="8">
    <location>
        <begin position="491"/>
        <end position="514"/>
    </location>
</feature>